<sequence length="600" mass="67952">MKILSVNESLRLGPLFSVIYPIQCSPLLVEAGTQQMQWDEEKNNSNQIFEHPTLDLELLFDKICRYGQLPSPVEIQVIQDFIKECQDDIEVLRSKLSDTISTISRLSRELSETSCLFSRRLAQVKLGEYLLPSQGSSPNLLPQDVLEQIFLACLQNGELDTLSSPNRPPLQLAAVCHRWRTIALSLPKLWGHVYVDSNIPSSCDLAKAWIQRCTSYHLTIKLRSNSQKIRDFLTFLQSPTATLRHLDVTFRVEDVALFDIWSQVMQIDCTELSELVCKFGHPHIELPYSPQLKFLYLHKIPTSWEGAITPPSQLTVLSATWPVHWSMLEHILSCCPALQCILVSITESGLRYSGHSNPENRRVVPPVSVLYHLKTFCFSNECKNEHIPTNLLNTFTFPALDTFEYYVRQPSQAAIPWLTSLGFIHQIRRLSLHLSTLQPPTLSTVLDAAASLEDISITCRPSHVLPPILTLLSTVSQSPTISPHLEKLQFMFGVPFSELEEHSSYFVKLINSMSNPVSGRLVPMRRLRIASWKGLEGSVVQFRSMLGNSETIDLELHGLWGGMFQHPLGFEMCVPPSNRVQERSVLQPDGSWRKHVGQVV</sequence>
<dbReference type="EMBL" id="ML208330">
    <property type="protein sequence ID" value="TFK69493.1"/>
    <property type="molecule type" value="Genomic_DNA"/>
</dbReference>
<gene>
    <name evidence="1" type="ORF">BDN72DRAFT_878449</name>
</gene>
<organism evidence="1 2">
    <name type="scientific">Pluteus cervinus</name>
    <dbReference type="NCBI Taxonomy" id="181527"/>
    <lineage>
        <taxon>Eukaryota</taxon>
        <taxon>Fungi</taxon>
        <taxon>Dikarya</taxon>
        <taxon>Basidiomycota</taxon>
        <taxon>Agaricomycotina</taxon>
        <taxon>Agaricomycetes</taxon>
        <taxon>Agaricomycetidae</taxon>
        <taxon>Agaricales</taxon>
        <taxon>Pluteineae</taxon>
        <taxon>Pluteaceae</taxon>
        <taxon>Pluteus</taxon>
    </lineage>
</organism>
<dbReference type="Proteomes" id="UP000308600">
    <property type="component" value="Unassembled WGS sequence"/>
</dbReference>
<evidence type="ECO:0000313" key="1">
    <source>
        <dbReference type="EMBL" id="TFK69493.1"/>
    </source>
</evidence>
<protein>
    <submittedName>
        <fullName evidence="1">Uncharacterized protein</fullName>
    </submittedName>
</protein>
<keyword evidence="2" id="KW-1185">Reference proteome</keyword>
<name>A0ACD3AUT2_9AGAR</name>
<accession>A0ACD3AUT2</accession>
<proteinExistence type="predicted"/>
<reference evidence="1 2" key="1">
    <citation type="journal article" date="2019" name="Nat. Ecol. Evol.">
        <title>Megaphylogeny resolves global patterns of mushroom evolution.</title>
        <authorList>
            <person name="Varga T."/>
            <person name="Krizsan K."/>
            <person name="Foldi C."/>
            <person name="Dima B."/>
            <person name="Sanchez-Garcia M."/>
            <person name="Sanchez-Ramirez S."/>
            <person name="Szollosi G.J."/>
            <person name="Szarkandi J.G."/>
            <person name="Papp V."/>
            <person name="Albert L."/>
            <person name="Andreopoulos W."/>
            <person name="Angelini C."/>
            <person name="Antonin V."/>
            <person name="Barry K.W."/>
            <person name="Bougher N.L."/>
            <person name="Buchanan P."/>
            <person name="Buyck B."/>
            <person name="Bense V."/>
            <person name="Catcheside P."/>
            <person name="Chovatia M."/>
            <person name="Cooper J."/>
            <person name="Damon W."/>
            <person name="Desjardin D."/>
            <person name="Finy P."/>
            <person name="Geml J."/>
            <person name="Haridas S."/>
            <person name="Hughes K."/>
            <person name="Justo A."/>
            <person name="Karasinski D."/>
            <person name="Kautmanova I."/>
            <person name="Kiss B."/>
            <person name="Kocsube S."/>
            <person name="Kotiranta H."/>
            <person name="LaButti K.M."/>
            <person name="Lechner B.E."/>
            <person name="Liimatainen K."/>
            <person name="Lipzen A."/>
            <person name="Lukacs Z."/>
            <person name="Mihaltcheva S."/>
            <person name="Morgado L.N."/>
            <person name="Niskanen T."/>
            <person name="Noordeloos M.E."/>
            <person name="Ohm R.A."/>
            <person name="Ortiz-Santana B."/>
            <person name="Ovrebo C."/>
            <person name="Racz N."/>
            <person name="Riley R."/>
            <person name="Savchenko A."/>
            <person name="Shiryaev A."/>
            <person name="Soop K."/>
            <person name="Spirin V."/>
            <person name="Szebenyi C."/>
            <person name="Tomsovsky M."/>
            <person name="Tulloss R.E."/>
            <person name="Uehling J."/>
            <person name="Grigoriev I.V."/>
            <person name="Vagvolgyi C."/>
            <person name="Papp T."/>
            <person name="Martin F.M."/>
            <person name="Miettinen O."/>
            <person name="Hibbett D.S."/>
            <person name="Nagy L.G."/>
        </authorList>
    </citation>
    <scope>NUCLEOTIDE SEQUENCE [LARGE SCALE GENOMIC DNA]</scope>
    <source>
        <strain evidence="1 2">NL-1719</strain>
    </source>
</reference>
<evidence type="ECO:0000313" key="2">
    <source>
        <dbReference type="Proteomes" id="UP000308600"/>
    </source>
</evidence>